<comment type="caution">
    <text evidence="3">The sequence shown here is derived from an EMBL/GenBank/DDBJ whole genome shotgun (WGS) entry which is preliminary data.</text>
</comment>
<reference evidence="3 4" key="1">
    <citation type="submission" date="2017-09" db="EMBL/GenBank/DDBJ databases">
        <title>Depth-based differentiation of microbial function through sediment-hosted aquifers and enrichment of novel symbionts in the deep terrestrial subsurface.</title>
        <authorList>
            <person name="Probst A.J."/>
            <person name="Ladd B."/>
            <person name="Jarett J.K."/>
            <person name="Geller-Mcgrath D.E."/>
            <person name="Sieber C.M."/>
            <person name="Emerson J.B."/>
            <person name="Anantharaman K."/>
            <person name="Thomas B.C."/>
            <person name="Malmstrom R."/>
            <person name="Stieglmeier M."/>
            <person name="Klingl A."/>
            <person name="Woyke T."/>
            <person name="Ryan C.M."/>
            <person name="Banfield J.F."/>
        </authorList>
    </citation>
    <scope>NUCLEOTIDE SEQUENCE [LARGE SCALE GENOMIC DNA]</scope>
    <source>
        <strain evidence="3">CG11_big_fil_rev_8_21_14_0_20_45_26</strain>
    </source>
</reference>
<dbReference type="AlphaFoldDB" id="A0A2H0LS40"/>
<accession>A0A2H0LS40</accession>
<keyword evidence="2" id="KW-0472">Membrane</keyword>
<keyword evidence="2" id="KW-0812">Transmembrane</keyword>
<name>A0A2H0LS40_9BACT</name>
<feature type="region of interest" description="Disordered" evidence="1">
    <location>
        <begin position="265"/>
        <end position="286"/>
    </location>
</feature>
<sequence>MEEFLFTNALQIPDLFLDPYETARRIGFLIMSIMLIAAILHENVRAMKGESDYIGLFVRSVLVIALFVFYERFFAWVVYGMDLLSKAILPESEFREVIHAVFREIGQKKDFGVLKFFSVITVLNFITYAVALALLGVITWLRFVFLSLLYVFGPVLAGFGIYRASSQGLQFWLKSLIGVSSWTVVLSILMKVIATMNLTSIYYPRETNSAAVFAANILFILLFISVPLISHQITSGSTLSGLGSAVIGIGTAFVTRTVIAAGMKGTREPRSHQSQGGGGMSPPSYK</sequence>
<protein>
    <recommendedName>
        <fullName evidence="5">Type IV secretion system protein</fullName>
    </recommendedName>
</protein>
<evidence type="ECO:0000256" key="2">
    <source>
        <dbReference type="SAM" id="Phobius"/>
    </source>
</evidence>
<feature type="transmembrane region" description="Helical" evidence="2">
    <location>
        <begin position="210"/>
        <end position="230"/>
    </location>
</feature>
<feature type="transmembrane region" description="Helical" evidence="2">
    <location>
        <begin position="116"/>
        <end position="136"/>
    </location>
</feature>
<evidence type="ECO:0000256" key="1">
    <source>
        <dbReference type="SAM" id="MobiDB-lite"/>
    </source>
</evidence>
<dbReference type="Proteomes" id="UP000230859">
    <property type="component" value="Unassembled WGS sequence"/>
</dbReference>
<evidence type="ECO:0000313" key="3">
    <source>
        <dbReference type="EMBL" id="PIQ87186.1"/>
    </source>
</evidence>
<dbReference type="EMBL" id="PCVY01000016">
    <property type="protein sequence ID" value="PIQ87186.1"/>
    <property type="molecule type" value="Genomic_DNA"/>
</dbReference>
<feature type="transmembrane region" description="Helical" evidence="2">
    <location>
        <begin position="182"/>
        <end position="203"/>
    </location>
</feature>
<evidence type="ECO:0000313" key="4">
    <source>
        <dbReference type="Proteomes" id="UP000230859"/>
    </source>
</evidence>
<proteinExistence type="predicted"/>
<feature type="transmembrane region" description="Helical" evidence="2">
    <location>
        <begin position="143"/>
        <end position="162"/>
    </location>
</feature>
<feature type="transmembrane region" description="Helical" evidence="2">
    <location>
        <begin position="26"/>
        <end position="44"/>
    </location>
</feature>
<evidence type="ECO:0008006" key="5">
    <source>
        <dbReference type="Google" id="ProtNLM"/>
    </source>
</evidence>
<feature type="transmembrane region" description="Helical" evidence="2">
    <location>
        <begin position="242"/>
        <end position="263"/>
    </location>
</feature>
<gene>
    <name evidence="3" type="ORF">COV74_01300</name>
</gene>
<keyword evidence="2" id="KW-1133">Transmembrane helix</keyword>
<feature type="transmembrane region" description="Helical" evidence="2">
    <location>
        <begin position="56"/>
        <end position="79"/>
    </location>
</feature>
<organism evidence="3 4">
    <name type="scientific">Candidatus Abzuiibacterium crystallinum</name>
    <dbReference type="NCBI Taxonomy" id="1974748"/>
    <lineage>
        <taxon>Bacteria</taxon>
        <taxon>Pseudomonadati</taxon>
        <taxon>Candidatus Omnitrophota</taxon>
        <taxon>Candidatus Abzuiibacterium</taxon>
    </lineage>
</organism>